<dbReference type="Gene3D" id="2.60.120.1440">
    <property type="match status" value="1"/>
</dbReference>
<gene>
    <name evidence="3" type="ORF">HNQ60_004862</name>
</gene>
<feature type="domain" description="FecR N-terminal" evidence="2">
    <location>
        <begin position="16"/>
        <end position="52"/>
    </location>
</feature>
<comment type="caution">
    <text evidence="3">The sequence shown here is derived from an EMBL/GenBank/DDBJ whole genome shotgun (WGS) entry which is preliminary data.</text>
</comment>
<protein>
    <submittedName>
        <fullName evidence="3">Transmembrane sensor</fullName>
    </submittedName>
</protein>
<evidence type="ECO:0000259" key="1">
    <source>
        <dbReference type="Pfam" id="PF04773"/>
    </source>
</evidence>
<dbReference type="PIRSF" id="PIRSF018266">
    <property type="entry name" value="FecR"/>
    <property type="match status" value="1"/>
</dbReference>
<dbReference type="RefSeq" id="WP_184335353.1">
    <property type="nucleotide sequence ID" value="NZ_JACHHZ010000006.1"/>
</dbReference>
<keyword evidence="3" id="KW-0472">Membrane</keyword>
<proteinExistence type="predicted"/>
<evidence type="ECO:0000313" key="3">
    <source>
        <dbReference type="EMBL" id="MBB6095971.1"/>
    </source>
</evidence>
<sequence length="319" mass="35005">MSGQSSNSAVQVARAEAAAWLARLRSEERTADDERGFRAWLASSNLNREAFELTNSIFEMAGATERASIRAPRISRRHVLRGGVGLAAASVAGLAVYLRSGSTYATEIGEQRKVSLEDGTLVALDTDTEIHVSMTDEWRRVKLRRGRAHFDVADDATRPFHVIAGDQWISASRSHFDVSREGAIVSVLLEEGPLSVARAEEIDSLPVPRIVAPGQRLVFDTDRIVRDERPVISQAIAWRHGRLAFFEEPLSEAVAAMNRYTRRPIVILDPEIAQMPISGNYSVGDAEAFATSVSVLLPVRVGLERNRVTLRSATSSTTT</sequence>
<feature type="domain" description="FecR protein" evidence="1">
    <location>
        <begin position="103"/>
        <end position="192"/>
    </location>
</feature>
<dbReference type="PANTHER" id="PTHR30273">
    <property type="entry name" value="PERIPLASMIC SIGNAL SENSOR AND SIGMA FACTOR ACTIVATOR FECR-RELATED"/>
    <property type="match status" value="1"/>
</dbReference>
<dbReference type="EMBL" id="JACHHZ010000006">
    <property type="protein sequence ID" value="MBB6095971.1"/>
    <property type="molecule type" value="Genomic_DNA"/>
</dbReference>
<dbReference type="Pfam" id="PF04773">
    <property type="entry name" value="FecR"/>
    <property type="match status" value="1"/>
</dbReference>
<dbReference type="InterPro" id="IPR006860">
    <property type="entry name" value="FecR"/>
</dbReference>
<dbReference type="Pfam" id="PF16220">
    <property type="entry name" value="DUF4880"/>
    <property type="match status" value="1"/>
</dbReference>
<dbReference type="InterPro" id="IPR012373">
    <property type="entry name" value="Ferrdict_sens_TM"/>
</dbReference>
<dbReference type="Proteomes" id="UP000588068">
    <property type="component" value="Unassembled WGS sequence"/>
</dbReference>
<evidence type="ECO:0000259" key="2">
    <source>
        <dbReference type="Pfam" id="PF16220"/>
    </source>
</evidence>
<keyword evidence="4" id="KW-1185">Reference proteome</keyword>
<dbReference type="GO" id="GO:0016989">
    <property type="term" value="F:sigma factor antagonist activity"/>
    <property type="evidence" value="ECO:0007669"/>
    <property type="project" value="TreeGrafter"/>
</dbReference>
<dbReference type="PANTHER" id="PTHR30273:SF2">
    <property type="entry name" value="PROTEIN FECR"/>
    <property type="match status" value="1"/>
</dbReference>
<dbReference type="AlphaFoldDB" id="A0A841HRI4"/>
<organism evidence="3 4">
    <name type="scientific">Povalibacter uvarum</name>
    <dbReference type="NCBI Taxonomy" id="732238"/>
    <lineage>
        <taxon>Bacteria</taxon>
        <taxon>Pseudomonadati</taxon>
        <taxon>Pseudomonadota</taxon>
        <taxon>Gammaproteobacteria</taxon>
        <taxon>Steroidobacterales</taxon>
        <taxon>Steroidobacteraceae</taxon>
        <taxon>Povalibacter</taxon>
    </lineage>
</organism>
<reference evidence="3 4" key="1">
    <citation type="submission" date="2020-08" db="EMBL/GenBank/DDBJ databases">
        <title>Genomic Encyclopedia of Type Strains, Phase IV (KMG-IV): sequencing the most valuable type-strain genomes for metagenomic binning, comparative biology and taxonomic classification.</title>
        <authorList>
            <person name="Goeker M."/>
        </authorList>
    </citation>
    <scope>NUCLEOTIDE SEQUENCE [LARGE SCALE GENOMIC DNA]</scope>
    <source>
        <strain evidence="3 4">DSM 26723</strain>
    </source>
</reference>
<name>A0A841HRI4_9GAMM</name>
<dbReference type="InterPro" id="IPR032623">
    <property type="entry name" value="FecR_N"/>
</dbReference>
<keyword evidence="3" id="KW-0812">Transmembrane</keyword>
<evidence type="ECO:0000313" key="4">
    <source>
        <dbReference type="Proteomes" id="UP000588068"/>
    </source>
</evidence>
<accession>A0A841HRI4</accession>